<dbReference type="EMBL" id="CP019434">
    <property type="protein sequence ID" value="APZ42095.1"/>
    <property type="molecule type" value="Genomic_DNA"/>
</dbReference>
<dbReference type="Proteomes" id="UP000243807">
    <property type="component" value="Chromosome"/>
</dbReference>
<reference evidence="5 6" key="1">
    <citation type="submission" date="2017-01" db="EMBL/GenBank/DDBJ databases">
        <title>Draft sequence of Acidihalobacter ferrooxidans strain DSM 14175 (strain V8).</title>
        <authorList>
            <person name="Khaleque H.N."/>
            <person name="Ramsay J.P."/>
            <person name="Murphy R.J.T."/>
            <person name="Kaksonen A.H."/>
            <person name="Boxall N.J."/>
            <person name="Watkin E.L.J."/>
        </authorList>
    </citation>
    <scope>NUCLEOTIDE SEQUENCE [LARGE SCALE GENOMIC DNA]</scope>
    <source>
        <strain evidence="5 6">V8</strain>
    </source>
</reference>
<dbReference type="KEGG" id="afy:BW247_02445"/>
<dbReference type="GO" id="GO:0003700">
    <property type="term" value="F:DNA-binding transcription factor activity"/>
    <property type="evidence" value="ECO:0007669"/>
    <property type="project" value="InterPro"/>
</dbReference>
<gene>
    <name evidence="5" type="ORF">BW247_02445</name>
</gene>
<dbReference type="InterPro" id="IPR011663">
    <property type="entry name" value="UTRA"/>
</dbReference>
<dbReference type="AlphaFoldDB" id="A0A1P8UE26"/>
<dbReference type="Gene3D" id="3.40.1410.10">
    <property type="entry name" value="Chorismate lyase-like"/>
    <property type="match status" value="1"/>
</dbReference>
<dbReference type="SUPFAM" id="SSF46785">
    <property type="entry name" value="Winged helix' DNA-binding domain"/>
    <property type="match status" value="1"/>
</dbReference>
<sequence>MAGYQDAAARIAARIASGMLMPGMQLGSERQLSEELAVSRLTLRAALTKLEADGLIYGMSRRGWFVSPPRFVYELDRRANYMLMAAAQGRAARIELLDAGRAPEKHVPACMREQATTRAFHLRRVRQLDGRPVMFETIHLSAAAVPDLLAHNLSDSITALLADEYRIEIDREETSVRSSLLDPEQSVALAVAPATHSVLIERKRFACGQLVEFDSEHWLPGAIEIRLNAKLR</sequence>
<dbReference type="InterPro" id="IPR000524">
    <property type="entry name" value="Tscrpt_reg_HTH_GntR"/>
</dbReference>
<dbReference type="GO" id="GO:0045892">
    <property type="term" value="P:negative regulation of DNA-templated transcription"/>
    <property type="evidence" value="ECO:0007669"/>
    <property type="project" value="TreeGrafter"/>
</dbReference>
<protein>
    <recommendedName>
        <fullName evidence="4">HTH gntR-type domain-containing protein</fullName>
    </recommendedName>
</protein>
<accession>A0A1P8UE26</accession>
<dbReference type="InterPro" id="IPR036390">
    <property type="entry name" value="WH_DNA-bd_sf"/>
</dbReference>
<feature type="domain" description="HTH gntR-type" evidence="4">
    <location>
        <begin position="1"/>
        <end position="69"/>
    </location>
</feature>
<evidence type="ECO:0000256" key="1">
    <source>
        <dbReference type="ARBA" id="ARBA00023015"/>
    </source>
</evidence>
<dbReference type="SMART" id="SM00866">
    <property type="entry name" value="UTRA"/>
    <property type="match status" value="1"/>
</dbReference>
<dbReference type="InterPro" id="IPR028978">
    <property type="entry name" value="Chorismate_lyase_/UTRA_dom_sf"/>
</dbReference>
<evidence type="ECO:0000313" key="6">
    <source>
        <dbReference type="Proteomes" id="UP000243807"/>
    </source>
</evidence>
<name>A0A1P8UE26_9GAMM</name>
<dbReference type="GO" id="GO:0003677">
    <property type="term" value="F:DNA binding"/>
    <property type="evidence" value="ECO:0007669"/>
    <property type="project" value="UniProtKB-KW"/>
</dbReference>
<dbReference type="PROSITE" id="PS50949">
    <property type="entry name" value="HTH_GNTR"/>
    <property type="match status" value="1"/>
</dbReference>
<dbReference type="STRING" id="1765967.BW247_02445"/>
<dbReference type="PANTHER" id="PTHR44846:SF1">
    <property type="entry name" value="MANNOSYL-D-GLYCERATE TRANSPORT_METABOLISM SYSTEM REPRESSOR MNGR-RELATED"/>
    <property type="match status" value="1"/>
</dbReference>
<dbReference type="InterPro" id="IPR036388">
    <property type="entry name" value="WH-like_DNA-bd_sf"/>
</dbReference>
<proteinExistence type="predicted"/>
<keyword evidence="1" id="KW-0805">Transcription regulation</keyword>
<dbReference type="PRINTS" id="PR00035">
    <property type="entry name" value="HTHGNTR"/>
</dbReference>
<dbReference type="Pfam" id="PF07702">
    <property type="entry name" value="UTRA"/>
    <property type="match status" value="1"/>
</dbReference>
<evidence type="ECO:0000256" key="2">
    <source>
        <dbReference type="ARBA" id="ARBA00023125"/>
    </source>
</evidence>
<evidence type="ECO:0000259" key="4">
    <source>
        <dbReference type="PROSITE" id="PS50949"/>
    </source>
</evidence>
<dbReference type="Pfam" id="PF00392">
    <property type="entry name" value="GntR"/>
    <property type="match status" value="1"/>
</dbReference>
<evidence type="ECO:0000256" key="3">
    <source>
        <dbReference type="ARBA" id="ARBA00023163"/>
    </source>
</evidence>
<dbReference type="OrthoDB" id="9784545at2"/>
<dbReference type="CDD" id="cd07377">
    <property type="entry name" value="WHTH_GntR"/>
    <property type="match status" value="1"/>
</dbReference>
<keyword evidence="3" id="KW-0804">Transcription</keyword>
<evidence type="ECO:0000313" key="5">
    <source>
        <dbReference type="EMBL" id="APZ42095.1"/>
    </source>
</evidence>
<keyword evidence="2" id="KW-0238">DNA-binding</keyword>
<organism evidence="5 6">
    <name type="scientific">Acidihalobacter ferrooxydans</name>
    <dbReference type="NCBI Taxonomy" id="1765967"/>
    <lineage>
        <taxon>Bacteria</taxon>
        <taxon>Pseudomonadati</taxon>
        <taxon>Pseudomonadota</taxon>
        <taxon>Gammaproteobacteria</taxon>
        <taxon>Chromatiales</taxon>
        <taxon>Ectothiorhodospiraceae</taxon>
        <taxon>Acidihalobacter</taxon>
    </lineage>
</organism>
<dbReference type="RefSeq" id="WP_076835499.1">
    <property type="nucleotide sequence ID" value="NZ_CP019434.1"/>
</dbReference>
<keyword evidence="6" id="KW-1185">Reference proteome</keyword>
<dbReference type="Gene3D" id="1.10.10.10">
    <property type="entry name" value="Winged helix-like DNA-binding domain superfamily/Winged helix DNA-binding domain"/>
    <property type="match status" value="1"/>
</dbReference>
<dbReference type="SMART" id="SM00345">
    <property type="entry name" value="HTH_GNTR"/>
    <property type="match status" value="1"/>
</dbReference>
<dbReference type="PANTHER" id="PTHR44846">
    <property type="entry name" value="MANNOSYL-D-GLYCERATE TRANSPORT/METABOLISM SYSTEM REPRESSOR MNGR-RELATED"/>
    <property type="match status" value="1"/>
</dbReference>
<dbReference type="SUPFAM" id="SSF64288">
    <property type="entry name" value="Chorismate lyase-like"/>
    <property type="match status" value="1"/>
</dbReference>
<dbReference type="InterPro" id="IPR050679">
    <property type="entry name" value="Bact_HTH_transcr_reg"/>
</dbReference>